<dbReference type="dictyBase" id="DDB_G0277469"/>
<sequence length="190" mass="22781">MDNIITNSNTSEVENNSKLDLLQSTFQSAPQQQIQHNQKNQQQQQQQNLKNINNYQNHNNKFKRWNGYSPSLNNFNNNNINNNNNNSFNNNIRNYSDQDLKKELELRSLELMKKEEEIMKLRSKLTTLSEQYTQELAICCHYSNSLSNLRKEVYQMKNQFLSKEEQYKKQIQDLQYKLYCEYQPIGKLRI</sequence>
<evidence type="ECO:0000313" key="2">
    <source>
        <dbReference type="Proteomes" id="UP000002195"/>
    </source>
</evidence>
<comment type="caution">
    <text evidence="1">The sequence shown here is derived from an EMBL/GenBank/DDBJ whole genome shotgun (WGS) entry which is preliminary data.</text>
</comment>
<organism evidence="1 2">
    <name type="scientific">Dictyostelium discoideum</name>
    <name type="common">Social amoeba</name>
    <dbReference type="NCBI Taxonomy" id="44689"/>
    <lineage>
        <taxon>Eukaryota</taxon>
        <taxon>Amoebozoa</taxon>
        <taxon>Evosea</taxon>
        <taxon>Eumycetozoa</taxon>
        <taxon>Dictyostelia</taxon>
        <taxon>Dictyosteliales</taxon>
        <taxon>Dictyosteliaceae</taxon>
        <taxon>Dictyostelium</taxon>
    </lineage>
</organism>
<proteinExistence type="predicted"/>
<gene>
    <name evidence="1" type="ORF">DDB_G0277469</name>
</gene>
<dbReference type="AlphaFoldDB" id="Q8MN44"/>
<dbReference type="Proteomes" id="UP000002195">
    <property type="component" value="Unassembled WGS sequence"/>
</dbReference>
<accession>Q54ZH7</accession>
<dbReference type="VEuPathDB" id="AmoebaDB:DDB_G0277469"/>
<dbReference type="KEGG" id="ddi:DDB_G0277469"/>
<reference evidence="1 2" key="1">
    <citation type="journal article" date="2005" name="Nature">
        <title>The genome of the social amoeba Dictyostelium discoideum.</title>
        <authorList>
            <consortium name="The Dictyostelium discoideum Sequencing Consortium"/>
            <person name="Eichinger L."/>
            <person name="Pachebat J.A."/>
            <person name="Glockner G."/>
            <person name="Rajandream M.A."/>
            <person name="Sucgang R."/>
            <person name="Berriman M."/>
            <person name="Song J."/>
            <person name="Olsen R."/>
            <person name="Szafranski K."/>
            <person name="Xu Q."/>
            <person name="Tunggal B."/>
            <person name="Kummerfeld S."/>
            <person name="Madera M."/>
            <person name="Konfortov B.A."/>
            <person name="Rivero F."/>
            <person name="Bankier A.T."/>
            <person name="Lehmann R."/>
            <person name="Hamlin N."/>
            <person name="Davies R."/>
            <person name="Gaudet P."/>
            <person name="Fey P."/>
            <person name="Pilcher K."/>
            <person name="Chen G."/>
            <person name="Saunders D."/>
            <person name="Sodergren E."/>
            <person name="Davis P."/>
            <person name="Kerhornou A."/>
            <person name="Nie X."/>
            <person name="Hall N."/>
            <person name="Anjard C."/>
            <person name="Hemphill L."/>
            <person name="Bason N."/>
            <person name="Farbrother P."/>
            <person name="Desany B."/>
            <person name="Just E."/>
            <person name="Morio T."/>
            <person name="Rost R."/>
            <person name="Churcher C."/>
            <person name="Cooper J."/>
            <person name="Haydock S."/>
            <person name="van Driessche N."/>
            <person name="Cronin A."/>
            <person name="Goodhead I."/>
            <person name="Muzny D."/>
            <person name="Mourier T."/>
            <person name="Pain A."/>
            <person name="Lu M."/>
            <person name="Harper D."/>
            <person name="Lindsay R."/>
            <person name="Hauser H."/>
            <person name="James K."/>
            <person name="Quiles M."/>
            <person name="Madan Babu M."/>
            <person name="Saito T."/>
            <person name="Buchrieser C."/>
            <person name="Wardroper A."/>
            <person name="Felder M."/>
            <person name="Thangavelu M."/>
            <person name="Johnson D."/>
            <person name="Knights A."/>
            <person name="Loulseged H."/>
            <person name="Mungall K."/>
            <person name="Oliver K."/>
            <person name="Price C."/>
            <person name="Quail M.A."/>
            <person name="Urushihara H."/>
            <person name="Hernandez J."/>
            <person name="Rabbinowitsch E."/>
            <person name="Steffen D."/>
            <person name="Sanders M."/>
            <person name="Ma J."/>
            <person name="Kohara Y."/>
            <person name="Sharp S."/>
            <person name="Simmonds M."/>
            <person name="Spiegler S."/>
            <person name="Tivey A."/>
            <person name="Sugano S."/>
            <person name="White B."/>
            <person name="Walker D."/>
            <person name="Woodward J."/>
            <person name="Winckler T."/>
            <person name="Tanaka Y."/>
            <person name="Shaulsky G."/>
            <person name="Schleicher M."/>
            <person name="Weinstock G."/>
            <person name="Rosenthal A."/>
            <person name="Cox E.C."/>
            <person name="Chisholm R.L."/>
            <person name="Gibbs R."/>
            <person name="Loomis W.F."/>
            <person name="Platzer M."/>
            <person name="Kay R.R."/>
            <person name="Williams J."/>
            <person name="Dear P.H."/>
            <person name="Noegel A.A."/>
            <person name="Barrell B."/>
            <person name="Kuspa A."/>
        </authorList>
    </citation>
    <scope>NUCLEOTIDE SEQUENCE [LARGE SCALE GENOMIC DNA]</scope>
    <source>
        <strain evidence="1 2">AX4</strain>
    </source>
</reference>
<dbReference type="OMA" id="KFKRWNG"/>
<evidence type="ECO:0000313" key="1">
    <source>
        <dbReference type="EMBL" id="EAL68697.1"/>
    </source>
</evidence>
<accession>Q8MN44</accession>
<protein>
    <submittedName>
        <fullName evidence="1">Uncharacterized protein</fullName>
    </submittedName>
</protein>
<dbReference type="InParanoid" id="Q8MN44"/>
<dbReference type="HOGENOM" id="CLU_1430439_0_0_1"/>
<dbReference type="SMR" id="Q8MN44"/>
<dbReference type="RefSeq" id="XP_642665.1">
    <property type="nucleotide sequence ID" value="XM_637573.1"/>
</dbReference>
<dbReference type="FunCoup" id="Q8MN44">
    <property type="interactions" value="877"/>
</dbReference>
<dbReference type="GeneID" id="8621082"/>
<name>Q8MN44_DICDI</name>
<keyword evidence="2" id="KW-1185">Reference proteome</keyword>
<dbReference type="eggNOG" id="ENOG502RHYF">
    <property type="taxonomic scope" value="Eukaryota"/>
</dbReference>
<dbReference type="PaxDb" id="44689-DDB0169266"/>
<dbReference type="STRING" id="44689.Q8MN44"/>
<dbReference type="EMBL" id="AAFI02000020">
    <property type="protein sequence ID" value="EAL68697.1"/>
    <property type="molecule type" value="Genomic_DNA"/>
</dbReference>